<reference evidence="4" key="2">
    <citation type="submission" date="2025-08" db="UniProtKB">
        <authorList>
            <consortium name="Ensembl"/>
        </authorList>
    </citation>
    <scope>IDENTIFICATION</scope>
</reference>
<dbReference type="Gene3D" id="2.60.40.1970">
    <property type="entry name" value="YEATS domain"/>
    <property type="match status" value="1"/>
</dbReference>
<evidence type="ECO:0000256" key="1">
    <source>
        <dbReference type="ARBA" id="ARBA00023242"/>
    </source>
</evidence>
<protein>
    <recommendedName>
        <fullName evidence="3">YEATS domain-containing protein</fullName>
    </recommendedName>
</protein>
<dbReference type="PANTHER" id="PTHR47827">
    <property type="entry name" value="AHD DOMAIN-CONTAINING PROTEIN"/>
    <property type="match status" value="1"/>
</dbReference>
<dbReference type="PANTHER" id="PTHR47827:SF3">
    <property type="entry name" value="AF-9 ANC1 HOMOLOGY DOMAIN-CONTAINING PROTEIN"/>
    <property type="match status" value="1"/>
</dbReference>
<dbReference type="Proteomes" id="UP000314980">
    <property type="component" value="Unassembled WGS sequence"/>
</dbReference>
<evidence type="ECO:0000313" key="5">
    <source>
        <dbReference type="Proteomes" id="UP000314980"/>
    </source>
</evidence>
<feature type="domain" description="YEATS" evidence="3">
    <location>
        <begin position="1"/>
        <end position="106"/>
    </location>
</feature>
<sequence length="106" mass="12130">HPFSAHSAGEAGVEGFTHDWMVFVQGPETGDIQHFVEKIVFCLHGSYPREVRREDICMGPPYKVEETGSAGFFMDIDIFLKNKVKCMDKSIKTMKYTYTHTHTIDK</sequence>
<reference evidence="4" key="3">
    <citation type="submission" date="2025-09" db="UniProtKB">
        <authorList>
            <consortium name="Ensembl"/>
        </authorList>
    </citation>
    <scope>IDENTIFICATION</scope>
</reference>
<organism evidence="4 5">
    <name type="scientific">Lates calcarifer</name>
    <name type="common">Barramundi</name>
    <name type="synonym">Holocentrus calcarifer</name>
    <dbReference type="NCBI Taxonomy" id="8187"/>
    <lineage>
        <taxon>Eukaryota</taxon>
        <taxon>Metazoa</taxon>
        <taxon>Chordata</taxon>
        <taxon>Craniata</taxon>
        <taxon>Vertebrata</taxon>
        <taxon>Euteleostomi</taxon>
        <taxon>Actinopterygii</taxon>
        <taxon>Neopterygii</taxon>
        <taxon>Teleostei</taxon>
        <taxon>Neoteleostei</taxon>
        <taxon>Acanthomorphata</taxon>
        <taxon>Carangaria</taxon>
        <taxon>Carangaria incertae sedis</taxon>
        <taxon>Centropomidae</taxon>
        <taxon>Lates</taxon>
    </lineage>
</organism>
<dbReference type="STRING" id="8187.ENSLCAP00010016237"/>
<dbReference type="InterPro" id="IPR038704">
    <property type="entry name" value="YEAST_sf"/>
</dbReference>
<dbReference type="InParanoid" id="A0A4W6CV30"/>
<dbReference type="InterPro" id="IPR055129">
    <property type="entry name" value="YEATS_dom"/>
</dbReference>
<dbReference type="Ensembl" id="ENSLCAT00010016591.1">
    <property type="protein sequence ID" value="ENSLCAP00010016237.1"/>
    <property type="gene ID" value="ENSLCAG00010007735.1"/>
</dbReference>
<dbReference type="PROSITE" id="PS51037">
    <property type="entry name" value="YEATS"/>
    <property type="match status" value="1"/>
</dbReference>
<comment type="subcellular location">
    <subcellularLocation>
        <location evidence="2">Nucleus</location>
    </subcellularLocation>
</comment>
<evidence type="ECO:0000259" key="3">
    <source>
        <dbReference type="PROSITE" id="PS51037"/>
    </source>
</evidence>
<name>A0A4W6CV30_LATCA</name>
<dbReference type="GO" id="GO:0003682">
    <property type="term" value="F:chromatin binding"/>
    <property type="evidence" value="ECO:0007669"/>
    <property type="project" value="TreeGrafter"/>
</dbReference>
<evidence type="ECO:0000256" key="2">
    <source>
        <dbReference type="PROSITE-ProRule" id="PRU00376"/>
    </source>
</evidence>
<dbReference type="GO" id="GO:0045893">
    <property type="term" value="P:positive regulation of DNA-templated transcription"/>
    <property type="evidence" value="ECO:0007669"/>
    <property type="project" value="TreeGrafter"/>
</dbReference>
<dbReference type="GeneTree" id="ENSGT00940000158800"/>
<dbReference type="InterPro" id="IPR052790">
    <property type="entry name" value="YEATS_domain"/>
</dbReference>
<keyword evidence="1 2" id="KW-0539">Nucleus</keyword>
<dbReference type="GO" id="GO:0008023">
    <property type="term" value="C:transcription elongation factor complex"/>
    <property type="evidence" value="ECO:0007669"/>
    <property type="project" value="TreeGrafter"/>
</dbReference>
<proteinExistence type="predicted"/>
<dbReference type="AlphaFoldDB" id="A0A4W6CV30"/>
<evidence type="ECO:0000313" key="4">
    <source>
        <dbReference type="Ensembl" id="ENSLCAP00010016237.1"/>
    </source>
</evidence>
<keyword evidence="5" id="KW-1185">Reference proteome</keyword>
<dbReference type="Pfam" id="PF03366">
    <property type="entry name" value="YEATS"/>
    <property type="match status" value="1"/>
</dbReference>
<accession>A0A4W6CV30</accession>
<reference evidence="5" key="1">
    <citation type="submission" date="2015-09" db="EMBL/GenBank/DDBJ databases">
        <authorList>
            <person name="Sai Rama Sridatta P."/>
        </authorList>
    </citation>
    <scope>NUCLEOTIDE SEQUENCE [LARGE SCALE GENOMIC DNA]</scope>
</reference>